<dbReference type="InterPro" id="IPR056471">
    <property type="entry name" value="HD-CE"/>
</dbReference>
<keyword evidence="3" id="KW-0067">ATP-binding</keyword>
<proteinExistence type="inferred from homology"/>
<gene>
    <name evidence="6" type="ORF">BFV95_4209</name>
</gene>
<evidence type="ECO:0000256" key="2">
    <source>
        <dbReference type="ARBA" id="ARBA00022741"/>
    </source>
</evidence>
<keyword evidence="4" id="KW-0143">Chaperone</keyword>
<evidence type="ECO:0000313" key="6">
    <source>
        <dbReference type="EMBL" id="OES26287.1"/>
    </source>
</evidence>
<dbReference type="InterPro" id="IPR036890">
    <property type="entry name" value="HATPase_C_sf"/>
</dbReference>
<comment type="caution">
    <text evidence="6">The sequence shown here is derived from an EMBL/GenBank/DDBJ whole genome shotgun (WGS) entry which is preliminary data.</text>
</comment>
<evidence type="ECO:0000259" key="5">
    <source>
        <dbReference type="Pfam" id="PF24391"/>
    </source>
</evidence>
<dbReference type="SUPFAM" id="SSF55874">
    <property type="entry name" value="ATPase domain of HSP90 chaperone/DNA topoisomerase II/histidine kinase"/>
    <property type="match status" value="1"/>
</dbReference>
<keyword evidence="6" id="KW-0808">Transferase</keyword>
<organism evidence="6 7">
    <name type="scientific">Alteromonas macleodii</name>
    <name type="common">Pseudoalteromonas macleodii</name>
    <dbReference type="NCBI Taxonomy" id="28108"/>
    <lineage>
        <taxon>Bacteria</taxon>
        <taxon>Pseudomonadati</taxon>
        <taxon>Pseudomonadota</taxon>
        <taxon>Gammaproteobacteria</taxon>
        <taxon>Alteromonadales</taxon>
        <taxon>Alteromonadaceae</taxon>
        <taxon>Alteromonas/Salinimonas group</taxon>
        <taxon>Alteromonas</taxon>
    </lineage>
</organism>
<keyword evidence="2" id="KW-0547">Nucleotide-binding</keyword>
<dbReference type="Pfam" id="PF13589">
    <property type="entry name" value="HATPase_c_3"/>
    <property type="match status" value="1"/>
</dbReference>
<dbReference type="GO" id="GO:0016887">
    <property type="term" value="F:ATP hydrolysis activity"/>
    <property type="evidence" value="ECO:0007669"/>
    <property type="project" value="InterPro"/>
</dbReference>
<dbReference type="Pfam" id="PF24391">
    <property type="entry name" value="HD-CE"/>
    <property type="match status" value="1"/>
</dbReference>
<comment type="similarity">
    <text evidence="1">Belongs to the heat shock protein 90 family.</text>
</comment>
<dbReference type="GO" id="GO:0005524">
    <property type="term" value="F:ATP binding"/>
    <property type="evidence" value="ECO:0007669"/>
    <property type="project" value="UniProtKB-KW"/>
</dbReference>
<dbReference type="Gene3D" id="3.30.565.10">
    <property type="entry name" value="Histidine kinase-like ATPase, C-terminal domain"/>
    <property type="match status" value="1"/>
</dbReference>
<dbReference type="AlphaFoldDB" id="A0AB36FTC2"/>
<dbReference type="InterPro" id="IPR001404">
    <property type="entry name" value="Hsp90_fam"/>
</dbReference>
<dbReference type="GO" id="GO:0016301">
    <property type="term" value="F:kinase activity"/>
    <property type="evidence" value="ECO:0007669"/>
    <property type="project" value="UniProtKB-KW"/>
</dbReference>
<dbReference type="EMBL" id="MIPY01000035">
    <property type="protein sequence ID" value="OES26287.1"/>
    <property type="molecule type" value="Genomic_DNA"/>
</dbReference>
<feature type="domain" description="HD-CE" evidence="5">
    <location>
        <begin position="65"/>
        <end position="378"/>
    </location>
</feature>
<evidence type="ECO:0000256" key="3">
    <source>
        <dbReference type="ARBA" id="ARBA00022840"/>
    </source>
</evidence>
<protein>
    <submittedName>
        <fullName evidence="6">Histidine kinase-, DNA gyrase B-, and HSP90-like ATPase family protein</fullName>
    </submittedName>
</protein>
<name>A0AB36FTC2_ALTMA</name>
<evidence type="ECO:0000256" key="4">
    <source>
        <dbReference type="ARBA" id="ARBA00023186"/>
    </source>
</evidence>
<dbReference type="GO" id="GO:0140662">
    <property type="term" value="F:ATP-dependent protein folding chaperone"/>
    <property type="evidence" value="ECO:0007669"/>
    <property type="project" value="InterPro"/>
</dbReference>
<dbReference type="PRINTS" id="PR00775">
    <property type="entry name" value="HEATSHOCK90"/>
</dbReference>
<keyword evidence="6" id="KW-0418">Kinase</keyword>
<dbReference type="GO" id="GO:0051082">
    <property type="term" value="F:unfolded protein binding"/>
    <property type="evidence" value="ECO:0007669"/>
    <property type="project" value="InterPro"/>
</dbReference>
<dbReference type="InterPro" id="IPR020575">
    <property type="entry name" value="Hsp90_N"/>
</dbReference>
<reference evidence="6 7" key="1">
    <citation type="submission" date="2016-09" db="EMBL/GenBank/DDBJ databases">
        <title>Draft Genome Sequence of four Alteromonas macleodii strains isolated from copper coupons and grown long-term at elevated copper levels.</title>
        <authorList>
            <person name="Cusick K."/>
            <person name="Dale J."/>
            <person name="Little B."/>
            <person name="Biffinger J."/>
        </authorList>
    </citation>
    <scope>NUCLEOTIDE SEQUENCE [LARGE SCALE GENOMIC DNA]</scope>
    <source>
        <strain evidence="6 7">KCP01</strain>
    </source>
</reference>
<dbReference type="PANTHER" id="PTHR11528">
    <property type="entry name" value="HEAT SHOCK PROTEIN 90 FAMILY MEMBER"/>
    <property type="match status" value="1"/>
</dbReference>
<evidence type="ECO:0000313" key="7">
    <source>
        <dbReference type="Proteomes" id="UP000095392"/>
    </source>
</evidence>
<keyword evidence="7" id="KW-1185">Reference proteome</keyword>
<sequence length="1159" mass="132505">MLLGVRGYSNPIRSLKILLIIMKILADLKQRLSTSENPILGELYSLASTIETDCRHHLKRISLVLPEFDLHDESHSEKVLSNIESLLGDAGIRRLTSYELFFLHLAPFLHDCALAPPDWELKLLRATEGGEHYHDPYCLLKHDLKAPLKLSEAVSFIEANQEVLYQSFDEVSKWRFSPETQEQLHEELAHILVEYQEFRNGSKQTFSLIKSQDEYERESEAIRFSFIRANHHLRVEKYIANLSRLFEGQITGRVWGKKLASDLSKVCRSHCENVSYIQDSLDAVAHYLGDDTANLQLIALLLRLGDILHFSFDRAPRVLRTSREFQSEYSFQQWAMKDNGVNYSIGDGLISFKAFCESPRDYFKVHEYLDWVDLEIQNYFLFERKWLGSYIKLPEKVDRSGIKSDGSFIPKHGLKFTLSQRKILELLMGVGLYKDKYACLRELYQNSLDACRSMQASSTQEEGILRFKIEFDIERKGSDTFLICRDNGCGMTNEIIENYLLNIGNSYYRSSEFSRRQASWNDSFTPTSQFGIGILSCFMIGSSIEITTKTQGGDFVSCAIDGPHESFYYKTPSKFETEKIVRSGTQIKVLLNDSVATELNNEDLNKVELLLLREKPNLRGKFTSYKDIYANWDNHLFNKINKIVDSPFPNIDVVIKLKGKNELKLLPKPTEFELTSELESDLAFIDYLVGDMYWKRPEYLFSEVRHNIKTYKIMVEYKGIEFITHLSLPTDNVTFGDIAALRVMPIVGSTGVCIDGISVGTNTSMPHDIEMCFPISYIGLLNFTGEKRPQLSVDRNSITAWPEGLKEDMATITSKLTEQVLCVVVEHIKTFKLQPDSKEVRFTWDYLFDRFRFGSQGFIQSIINNHYGDVSSASLCALTGTDITISDFMKMSPLKIVSPNKQVLPQFTKTLLYGKLLSSNSIQVKGEDVLLEHNGNNFTLPSKTRYRGDGQVILIKADSWDVSYDLVSSMLPVVSPRLFDAVTKGDSGSLGPIGEKGIQLMNYSNGIGAFFGQSPLAIHDKMGLFSIKERDNFEEKVANEVYYFETKRSRFGLHEINEQESRYENKSINVLYLFVSPRTLTQREEEKLAELSSEEASYAKGVREGWSILITGVSVDNVVVMPGRQDRGELVKKLSPHFWEDNSEYNFKFLDGADLKEFM</sequence>
<dbReference type="Proteomes" id="UP000095392">
    <property type="component" value="Unassembled WGS sequence"/>
</dbReference>
<evidence type="ECO:0000256" key="1">
    <source>
        <dbReference type="ARBA" id="ARBA00008239"/>
    </source>
</evidence>
<accession>A0AB36FTC2</accession>